<dbReference type="EMBL" id="VXIV02000952">
    <property type="protein sequence ID" value="KAF6035012.1"/>
    <property type="molecule type" value="Genomic_DNA"/>
</dbReference>
<organism evidence="1 2">
    <name type="scientific">Bugula neritina</name>
    <name type="common">Brown bryozoan</name>
    <name type="synonym">Sertularia neritina</name>
    <dbReference type="NCBI Taxonomy" id="10212"/>
    <lineage>
        <taxon>Eukaryota</taxon>
        <taxon>Metazoa</taxon>
        <taxon>Spiralia</taxon>
        <taxon>Lophotrochozoa</taxon>
        <taxon>Bryozoa</taxon>
        <taxon>Gymnolaemata</taxon>
        <taxon>Cheilostomatida</taxon>
        <taxon>Flustrina</taxon>
        <taxon>Buguloidea</taxon>
        <taxon>Bugulidae</taxon>
        <taxon>Bugula</taxon>
    </lineage>
</organism>
<evidence type="ECO:0000313" key="1">
    <source>
        <dbReference type="EMBL" id="KAF6035012.1"/>
    </source>
</evidence>
<keyword evidence="2" id="KW-1185">Reference proteome</keyword>
<protein>
    <submittedName>
        <fullName evidence="1">Uncharacterized protein</fullName>
    </submittedName>
</protein>
<dbReference type="AlphaFoldDB" id="A0A7J7K8P8"/>
<reference evidence="1" key="1">
    <citation type="submission" date="2020-06" db="EMBL/GenBank/DDBJ databases">
        <title>Draft genome of Bugula neritina, a colonial animal packing powerful symbionts and potential medicines.</title>
        <authorList>
            <person name="Rayko M."/>
        </authorList>
    </citation>
    <scope>NUCLEOTIDE SEQUENCE [LARGE SCALE GENOMIC DNA]</scope>
    <source>
        <strain evidence="1">Kwan_BN1</strain>
    </source>
</reference>
<comment type="caution">
    <text evidence="1">The sequence shown here is derived from an EMBL/GenBank/DDBJ whole genome shotgun (WGS) entry which is preliminary data.</text>
</comment>
<sequence>MAAVVYKHKQKLLVSYQTDRNSVLVTSNNVKTVTASDDAQMLVNKEQQSNTCSTSTAVSTNQNEAMADQEQAAVTPNSVNTSLTSTSHCEIETMIHQEDENSVQPEERTELLETESTTLSTGKSNTECNENLISINELPTQADLVPQKTELVQKASSSSTIDQNITRCQQPLPVTEPVLLPSSSPSTHFYQRPRNYVHPCAMSCPPNKLFIFDPQPAPLHLPTGLLIPYRVILGQCHLPHPPTARLPRKRCLHAIDFNSQS</sequence>
<dbReference type="Proteomes" id="UP000593567">
    <property type="component" value="Unassembled WGS sequence"/>
</dbReference>
<accession>A0A7J7K8P8</accession>
<proteinExistence type="predicted"/>
<evidence type="ECO:0000313" key="2">
    <source>
        <dbReference type="Proteomes" id="UP000593567"/>
    </source>
</evidence>
<gene>
    <name evidence="1" type="ORF">EB796_006687</name>
</gene>
<name>A0A7J7K8P8_BUGNE</name>